<evidence type="ECO:0000256" key="1">
    <source>
        <dbReference type="SAM" id="Phobius"/>
    </source>
</evidence>
<gene>
    <name evidence="2" type="ORF">HGMM_OP4C182</name>
</gene>
<feature type="transmembrane region" description="Helical" evidence="1">
    <location>
        <begin position="6"/>
        <end position="26"/>
    </location>
</feature>
<reference evidence="2" key="1">
    <citation type="journal article" date="2005" name="Environ. Microbiol.">
        <title>Genetic and functional properties of uncultivated thermophilic crenarchaeotes from a subsurface gold mine as revealed by analysis of genome fragments.</title>
        <authorList>
            <person name="Nunoura T."/>
            <person name="Hirayama H."/>
            <person name="Takami H."/>
            <person name="Oida H."/>
            <person name="Nishi S."/>
            <person name="Shimamura S."/>
            <person name="Suzuki Y."/>
            <person name="Inagaki F."/>
            <person name="Takai K."/>
            <person name="Nealson K.H."/>
            <person name="Horikoshi K."/>
        </authorList>
    </citation>
    <scope>NUCLEOTIDE SEQUENCE</scope>
</reference>
<organism evidence="2">
    <name type="scientific">Acetithermum autotrophicum</name>
    <dbReference type="NCBI Taxonomy" id="1446466"/>
    <lineage>
        <taxon>Bacteria</taxon>
        <taxon>Candidatus Bipolaricaulota</taxon>
        <taxon>Candidatus Acetithermum</taxon>
    </lineage>
</organism>
<dbReference type="AlphaFoldDB" id="H5SVB7"/>
<name>H5SVB7_ACEAU</name>
<dbReference type="Gene3D" id="2.60.40.420">
    <property type="entry name" value="Cupredoxins - blue copper proteins"/>
    <property type="match status" value="1"/>
</dbReference>
<keyword evidence="1" id="KW-1133">Transmembrane helix</keyword>
<reference evidence="2" key="2">
    <citation type="journal article" date="2012" name="PLoS ONE">
        <title>A Deeply Branching Thermophilic Bacterium with an Ancient Acetyl-CoA Pathway Dominates a Subsurface Ecosystem.</title>
        <authorList>
            <person name="Takami H."/>
            <person name="Noguchi H."/>
            <person name="Takaki Y."/>
            <person name="Uchiyama I."/>
            <person name="Toyoda A."/>
            <person name="Nishi S."/>
            <person name="Chee G.-J."/>
            <person name="Arai W."/>
            <person name="Nunoura T."/>
            <person name="Itoh T."/>
            <person name="Hattori M."/>
            <person name="Takai K."/>
        </authorList>
    </citation>
    <scope>NUCLEOTIDE SEQUENCE</scope>
</reference>
<keyword evidence="1" id="KW-0472">Membrane</keyword>
<evidence type="ECO:0000313" key="2">
    <source>
        <dbReference type="EMBL" id="BAL59546.1"/>
    </source>
</evidence>
<protein>
    <recommendedName>
        <fullName evidence="3">EfeO-type cupredoxin-like domain-containing protein</fullName>
    </recommendedName>
</protein>
<dbReference type="EMBL" id="AP011803">
    <property type="protein sequence ID" value="BAL59546.1"/>
    <property type="molecule type" value="Genomic_DNA"/>
</dbReference>
<dbReference type="InterPro" id="IPR008972">
    <property type="entry name" value="Cupredoxin"/>
</dbReference>
<evidence type="ECO:0008006" key="3">
    <source>
        <dbReference type="Google" id="ProtNLM"/>
    </source>
</evidence>
<proteinExistence type="predicted"/>
<sequence>MQNSIAWIVIIVSAALVGLFLVLSYMQPRADSQVVFWLHKDKILPDTVTTNAGLIRFVIHNSGPGEHGFAIEGPDGKRIELPHEAERLSKDAVFVFFLRLAPGKYTVYCPLRGHTGLGELFAPTRVKEKEVATLIVR</sequence>
<keyword evidence="1" id="KW-0812">Transmembrane</keyword>
<accession>H5SVB7</accession>